<dbReference type="RefSeq" id="WP_335961158.1">
    <property type="nucleotide sequence ID" value="NZ_JAXBLX010000014.1"/>
</dbReference>
<dbReference type="PANTHER" id="PTHR38663:SF1">
    <property type="entry name" value="L-ORNITHINE N(5)-MONOOXYGENASE"/>
    <property type="match status" value="1"/>
</dbReference>
<proteinExistence type="predicted"/>
<dbReference type="Gene3D" id="3.50.50.60">
    <property type="entry name" value="FAD/NAD(P)-binding domain"/>
    <property type="match status" value="1"/>
</dbReference>
<keyword evidence="3" id="KW-1185">Reference proteome</keyword>
<name>A0ABV6KIX1_9BACI</name>
<reference evidence="2 3" key="1">
    <citation type="submission" date="2024-09" db="EMBL/GenBank/DDBJ databases">
        <authorList>
            <person name="Sun Q."/>
            <person name="Mori K."/>
        </authorList>
    </citation>
    <scope>NUCLEOTIDE SEQUENCE [LARGE SCALE GENOMIC DNA]</scope>
    <source>
        <strain evidence="2 3">NCAIM B.02610</strain>
    </source>
</reference>
<sequence>MLEWTIIGGGIQGCTLANYLLKTKRTTTSNLAIVDPHPEPLSTWKRCTNTIAMPYLRSPSIHHLDIDPFSLEKFAKSESGKPYAQYYGPYDRPAITLFNKHCESLFHDIQLQKSWIQGKVEQLRRIRKHWQIKLSDGTQFESENVVLAMGLSDHPYWPFWANELQNQGAAINHIYDDHTNTKVKETEEILIVGGGISAIHTALKLSKIHPGRIKLLTRHPLRIQPFDSDPGWLGPKYMNSFKKVTNLSQRRQMISKARYRGSIPKELKLQALREEREGRLDIFIDEVSGASYENGEIKVELKMKSMVANRILLATGFHATPPGFDWLTSTIESEGLRCATCGYPIISESSLEWGQNLYVIGALAELVIGPVSRNISGARRGAEKIVQL</sequence>
<dbReference type="Proteomes" id="UP001589838">
    <property type="component" value="Unassembled WGS sequence"/>
</dbReference>
<gene>
    <name evidence="2" type="ORF">ACFFHM_16010</name>
</gene>
<evidence type="ECO:0000259" key="1">
    <source>
        <dbReference type="Pfam" id="PF13454"/>
    </source>
</evidence>
<dbReference type="PANTHER" id="PTHR38663">
    <property type="match status" value="1"/>
</dbReference>
<feature type="domain" description="FAD-dependent urate hydroxylase HpyO/Asp monooxygenase CreE-like FAD/NAD(P)-binding" evidence="1">
    <location>
        <begin position="6"/>
        <end position="150"/>
    </location>
</feature>
<protein>
    <submittedName>
        <fullName evidence="2">FAD/NAD(P)-binding protein</fullName>
    </submittedName>
</protein>
<evidence type="ECO:0000313" key="3">
    <source>
        <dbReference type="Proteomes" id="UP001589838"/>
    </source>
</evidence>
<dbReference type="SUPFAM" id="SSF51905">
    <property type="entry name" value="FAD/NAD(P)-binding domain"/>
    <property type="match status" value="2"/>
</dbReference>
<dbReference type="InterPro" id="IPR038732">
    <property type="entry name" value="HpyO/CreE_NAD-binding"/>
</dbReference>
<dbReference type="Pfam" id="PF13454">
    <property type="entry name" value="NAD_binding_9"/>
    <property type="match status" value="1"/>
</dbReference>
<accession>A0ABV6KIX1</accession>
<dbReference type="InterPro" id="IPR036188">
    <property type="entry name" value="FAD/NAD-bd_sf"/>
</dbReference>
<evidence type="ECO:0000313" key="2">
    <source>
        <dbReference type="EMBL" id="MFC0471958.1"/>
    </source>
</evidence>
<organism evidence="2 3">
    <name type="scientific">Halalkalibacter kiskunsagensis</name>
    <dbReference type="NCBI Taxonomy" id="1548599"/>
    <lineage>
        <taxon>Bacteria</taxon>
        <taxon>Bacillati</taxon>
        <taxon>Bacillota</taxon>
        <taxon>Bacilli</taxon>
        <taxon>Bacillales</taxon>
        <taxon>Bacillaceae</taxon>
        <taxon>Halalkalibacter</taxon>
    </lineage>
</organism>
<dbReference type="EMBL" id="JBHLUX010000038">
    <property type="protein sequence ID" value="MFC0471958.1"/>
    <property type="molecule type" value="Genomic_DNA"/>
</dbReference>
<comment type="caution">
    <text evidence="2">The sequence shown here is derived from an EMBL/GenBank/DDBJ whole genome shotgun (WGS) entry which is preliminary data.</text>
</comment>